<evidence type="ECO:0000313" key="2">
    <source>
        <dbReference type="Proteomes" id="UP000002878"/>
    </source>
</evidence>
<dbReference type="AlphaFoldDB" id="I2CBX1"/>
<dbReference type="HOGENOM" id="CLU_3304128_0_0_9"/>
<proteinExistence type="predicted"/>
<gene>
    <name evidence="1" type="ORF">MUS_4312</name>
</gene>
<sequence>MNLSGIAGFLRDRKRKTAILMLTKILTSAVVKVTKTSFY</sequence>
<dbReference type="PATRIC" id="fig|1126211.3.peg.4100"/>
<organism evidence="1 2">
    <name type="scientific">Bacillus amyloliquefaciens (strain Y2)</name>
    <name type="common">Bacillus amyloliquefaciens subsp. plantarum (strain B9601-Y2)</name>
    <dbReference type="NCBI Taxonomy" id="1155777"/>
    <lineage>
        <taxon>Bacteria</taxon>
        <taxon>Bacillati</taxon>
        <taxon>Bacillota</taxon>
        <taxon>Bacilli</taxon>
        <taxon>Bacillales</taxon>
        <taxon>Bacillaceae</taxon>
        <taxon>Bacillus</taxon>
        <taxon>Bacillus amyloliquefaciens group</taxon>
    </lineage>
</organism>
<dbReference type="KEGG" id="bqy:MUS_4312"/>
<reference evidence="1 2" key="1">
    <citation type="journal article" date="2012" name="J. Biotechnol.">
        <title>Genome sequence of the plant growth promoting strain Bacillus amyloliquefaciens subsp. plantarum B9601-Y2 and expression of mersacidin and other secondary metabolites.</title>
        <authorList>
            <person name="He P."/>
            <person name="Hao K."/>
            <person name="Blom J."/>
            <person name="Ruckert C."/>
            <person name="Vater J."/>
            <person name="Mao Z."/>
            <person name="Wu Y."/>
            <person name="Hou M."/>
            <person name="He P."/>
            <person name="He Y."/>
            <person name="Borriss R."/>
        </authorList>
    </citation>
    <scope>NUCLEOTIDE SEQUENCE [LARGE SCALE GENOMIC DNA]</scope>
    <source>
        <strain evidence="1">Y2</strain>
    </source>
</reference>
<evidence type="ECO:0000313" key="1">
    <source>
        <dbReference type="EMBL" id="AFJ64145.1"/>
    </source>
</evidence>
<protein>
    <submittedName>
        <fullName evidence="1">Uncharacterized protein</fullName>
    </submittedName>
</protein>
<dbReference type="Proteomes" id="UP000002878">
    <property type="component" value="Chromosome"/>
</dbReference>
<dbReference type="EMBL" id="CP003332">
    <property type="protein sequence ID" value="AFJ64145.1"/>
    <property type="molecule type" value="Genomic_DNA"/>
</dbReference>
<accession>I2CBX1</accession>
<name>I2CBX1_BACAY</name>